<organism evidence="9 10">
    <name type="scientific">Pocillopora meandrina</name>
    <dbReference type="NCBI Taxonomy" id="46732"/>
    <lineage>
        <taxon>Eukaryota</taxon>
        <taxon>Metazoa</taxon>
        <taxon>Cnidaria</taxon>
        <taxon>Anthozoa</taxon>
        <taxon>Hexacorallia</taxon>
        <taxon>Scleractinia</taxon>
        <taxon>Astrocoeniina</taxon>
        <taxon>Pocilloporidae</taxon>
        <taxon>Pocillopora</taxon>
    </lineage>
</organism>
<feature type="transmembrane region" description="Helical" evidence="7">
    <location>
        <begin position="52"/>
        <end position="82"/>
    </location>
</feature>
<dbReference type="PANTHER" id="PTHR31247">
    <property type="entry name" value="TRANSMEMBRANE PROTEIN 198 FAMILY MEMBER"/>
    <property type="match status" value="1"/>
</dbReference>
<evidence type="ECO:0000313" key="10">
    <source>
        <dbReference type="Proteomes" id="UP001159428"/>
    </source>
</evidence>
<feature type="non-terminal residue" evidence="9">
    <location>
        <position position="1"/>
    </location>
</feature>
<gene>
    <name evidence="9" type="ORF">PMEA_00021402</name>
</gene>
<evidence type="ECO:0000256" key="2">
    <source>
        <dbReference type="ARBA" id="ARBA00006244"/>
    </source>
</evidence>
<keyword evidence="3 7" id="KW-0812">Transmembrane</keyword>
<dbReference type="PANTHER" id="PTHR31247:SF5">
    <property type="entry name" value="DUF4203 DOMAIN-CONTAINING PROTEIN"/>
    <property type="match status" value="1"/>
</dbReference>
<comment type="similarity">
    <text evidence="2">Belongs to the TMEM198 family.</text>
</comment>
<evidence type="ECO:0000256" key="5">
    <source>
        <dbReference type="ARBA" id="ARBA00023136"/>
    </source>
</evidence>
<dbReference type="EMBL" id="CALNXJ010000004">
    <property type="protein sequence ID" value="CAH3037871.1"/>
    <property type="molecule type" value="Genomic_DNA"/>
</dbReference>
<dbReference type="AlphaFoldDB" id="A0AAU9VYI4"/>
<keyword evidence="5 7" id="KW-0472">Membrane</keyword>
<evidence type="ECO:0000256" key="7">
    <source>
        <dbReference type="SAM" id="Phobius"/>
    </source>
</evidence>
<evidence type="ECO:0000256" key="3">
    <source>
        <dbReference type="ARBA" id="ARBA00022692"/>
    </source>
</evidence>
<dbReference type="InterPro" id="IPR040236">
    <property type="entry name" value="TMEM198"/>
</dbReference>
<name>A0AAU9VYI4_9CNID</name>
<evidence type="ECO:0000256" key="4">
    <source>
        <dbReference type="ARBA" id="ARBA00022989"/>
    </source>
</evidence>
<feature type="domain" description="TM7S3/TM198-like" evidence="8">
    <location>
        <begin position="2"/>
        <end position="186"/>
    </location>
</feature>
<feature type="transmembrane region" description="Helical" evidence="7">
    <location>
        <begin position="165"/>
        <end position="187"/>
    </location>
</feature>
<reference evidence="9 10" key="1">
    <citation type="submission" date="2022-05" db="EMBL/GenBank/DDBJ databases">
        <authorList>
            <consortium name="Genoscope - CEA"/>
            <person name="William W."/>
        </authorList>
    </citation>
    <scope>NUCLEOTIDE SEQUENCE [LARGE SCALE GENOMIC DNA]</scope>
</reference>
<evidence type="ECO:0000259" key="8">
    <source>
        <dbReference type="Pfam" id="PF13886"/>
    </source>
</evidence>
<evidence type="ECO:0000313" key="9">
    <source>
        <dbReference type="EMBL" id="CAH3037871.1"/>
    </source>
</evidence>
<keyword evidence="10" id="KW-1185">Reference proteome</keyword>
<accession>A0AAU9VYI4</accession>
<dbReference type="Pfam" id="PF13886">
    <property type="entry name" value="TM7S3_TM198"/>
    <property type="match status" value="1"/>
</dbReference>
<keyword evidence="4 7" id="KW-1133">Transmembrane helix</keyword>
<comment type="subcellular location">
    <subcellularLocation>
        <location evidence="1">Membrane</location>
        <topology evidence="1">Multi-pass membrane protein</topology>
    </subcellularLocation>
</comment>
<dbReference type="Proteomes" id="UP001159428">
    <property type="component" value="Unassembled WGS sequence"/>
</dbReference>
<evidence type="ECO:0000256" key="1">
    <source>
        <dbReference type="ARBA" id="ARBA00004141"/>
    </source>
</evidence>
<protein>
    <recommendedName>
        <fullName evidence="6">Transmembrane protein 198</fullName>
    </recommendedName>
</protein>
<evidence type="ECO:0000256" key="6">
    <source>
        <dbReference type="ARBA" id="ARBA00049737"/>
    </source>
</evidence>
<feature type="transmembrane region" description="Helical" evidence="7">
    <location>
        <begin position="94"/>
        <end position="119"/>
    </location>
</feature>
<proteinExistence type="inferred from homology"/>
<comment type="caution">
    <text evidence="9">The sequence shown here is derived from an EMBL/GenBank/DDBJ whole genome shotgun (WGS) entry which is preliminary data.</text>
</comment>
<dbReference type="InterPro" id="IPR025256">
    <property type="entry name" value="TM7S3/TM198-like_dom"/>
</dbReference>
<sequence>FFTGYRLFKLVLFLVGFLVVFFFTYVLCQEYLTEKLSGKSYEYGHQIFLGISAAVGVIAGLLTVCISYVGLFALGLAFLPLLYKHSEYLSEHNWLPYVILCAFAIAGGILILCIQKLIIVISTSFSEAFWCVNGIDYYVENGRVLYYSVSVLYGHYTKSALPHCWYTWVVLGPIPVMFIAGLVVQFCKTAKNSDHREGKNG</sequence>
<dbReference type="GO" id="GO:0005886">
    <property type="term" value="C:plasma membrane"/>
    <property type="evidence" value="ECO:0007669"/>
    <property type="project" value="TreeGrafter"/>
</dbReference>